<dbReference type="PROSITE" id="PS51435">
    <property type="entry name" value="AP_NUCLEASE_F1_4"/>
    <property type="match status" value="1"/>
</dbReference>
<accession>A0A6J1RFR2</accession>
<evidence type="ECO:0000259" key="11">
    <source>
        <dbReference type="Pfam" id="PF03372"/>
    </source>
</evidence>
<keyword evidence="7" id="KW-0464">Manganese</keyword>
<dbReference type="Gene3D" id="3.60.10.10">
    <property type="entry name" value="Endonuclease/exonuclease/phosphatase"/>
    <property type="match status" value="1"/>
</dbReference>
<evidence type="ECO:0000256" key="1">
    <source>
        <dbReference type="ARBA" id="ARBA00000493"/>
    </source>
</evidence>
<dbReference type="InterPro" id="IPR005135">
    <property type="entry name" value="Endo/exonuclease/phosphatase"/>
</dbReference>
<dbReference type="InterPro" id="IPR036691">
    <property type="entry name" value="Endo/exonu/phosph_ase_sf"/>
</dbReference>
<dbReference type="InterPro" id="IPR004808">
    <property type="entry name" value="AP_endonuc_1"/>
</dbReference>
<evidence type="ECO:0000256" key="10">
    <source>
        <dbReference type="SAM" id="MobiDB-lite"/>
    </source>
</evidence>
<dbReference type="AlphaFoldDB" id="A0A6J1RFR2"/>
<name>A0A6J1RFR2_9HYME</name>
<feature type="binding site" evidence="7">
    <location>
        <position position="354"/>
    </location>
    <ligand>
        <name>Mg(2+)</name>
        <dbReference type="ChEBI" id="CHEBI:18420"/>
        <label>1</label>
    </ligand>
</feature>
<feature type="binding site" evidence="7">
    <location>
        <position position="118"/>
    </location>
    <ligand>
        <name>Mg(2+)</name>
        <dbReference type="ChEBI" id="CHEBI:18420"/>
        <label>1</label>
    </ligand>
</feature>
<dbReference type="GO" id="GO:0046872">
    <property type="term" value="F:metal ion binding"/>
    <property type="evidence" value="ECO:0007669"/>
    <property type="project" value="UniProtKB-KW"/>
</dbReference>
<dbReference type="PANTHER" id="PTHR22748:SF6">
    <property type="entry name" value="DNA-(APURINIC OR APYRIMIDINIC SITE) ENDONUCLEASE"/>
    <property type="match status" value="1"/>
</dbReference>
<dbReference type="Proteomes" id="UP000504618">
    <property type="component" value="Unplaced"/>
</dbReference>
<dbReference type="PROSITE" id="PS00726">
    <property type="entry name" value="AP_NUCLEASE_F1_1"/>
    <property type="match status" value="1"/>
</dbReference>
<dbReference type="GO" id="GO:0003906">
    <property type="term" value="F:DNA-(apurinic or apyrimidinic site) endonuclease activity"/>
    <property type="evidence" value="ECO:0007669"/>
    <property type="project" value="TreeGrafter"/>
</dbReference>
<dbReference type="FunFam" id="3.60.10.10:FF:000026">
    <property type="entry name" value="Exodeoxyribonuclease III"/>
    <property type="match status" value="1"/>
</dbReference>
<feature type="region of interest" description="Disordered" evidence="10">
    <location>
        <begin position="62"/>
        <end position="86"/>
    </location>
</feature>
<evidence type="ECO:0000256" key="6">
    <source>
        <dbReference type="PIRSR" id="PIRSR604808-1"/>
    </source>
</evidence>
<feature type="binding site" evidence="7">
    <location>
        <position position="146"/>
    </location>
    <ligand>
        <name>Mg(2+)</name>
        <dbReference type="ChEBI" id="CHEBI:18420"/>
        <label>1</label>
    </ligand>
</feature>
<dbReference type="InterPro" id="IPR020847">
    <property type="entry name" value="AP_endonuclease_F1_BS"/>
</dbReference>
<feature type="site" description="Important for catalytic activity" evidence="8">
    <location>
        <position position="329"/>
    </location>
</feature>
<keyword evidence="3 7" id="KW-0479">Metal-binding</keyword>
<comment type="similarity">
    <text evidence="2 9">Belongs to the DNA repair enzymes AP/ExoA family.</text>
</comment>
<dbReference type="NCBIfam" id="TIGR00633">
    <property type="entry name" value="xth"/>
    <property type="match status" value="1"/>
</dbReference>
<dbReference type="NCBIfam" id="TIGR00195">
    <property type="entry name" value="exoDNase_III"/>
    <property type="match status" value="1"/>
</dbReference>
<protein>
    <recommendedName>
        <fullName evidence="9">DNA-(apurinic or apyrimidinic site) endonuclease</fullName>
        <ecNumber evidence="9">3.1.-.-</ecNumber>
    </recommendedName>
</protein>
<feature type="active site" description="Proton acceptor" evidence="6">
    <location>
        <position position="355"/>
    </location>
</feature>
<dbReference type="CTD" id="8568"/>
<dbReference type="OrthoDB" id="498125at2759"/>
<feature type="binding site" evidence="7">
    <location>
        <position position="257"/>
    </location>
    <ligand>
        <name>Mg(2+)</name>
        <dbReference type="ChEBI" id="CHEBI:18420"/>
        <label>1</label>
    </ligand>
</feature>
<keyword evidence="9" id="KW-0227">DNA damage</keyword>
<dbReference type="GO" id="GO:0003677">
    <property type="term" value="F:DNA binding"/>
    <property type="evidence" value="ECO:0007669"/>
    <property type="project" value="InterPro"/>
</dbReference>
<evidence type="ECO:0000256" key="9">
    <source>
        <dbReference type="RuleBase" id="RU362131"/>
    </source>
</evidence>
<evidence type="ECO:0000256" key="4">
    <source>
        <dbReference type="ARBA" id="ARBA00022801"/>
    </source>
</evidence>
<keyword evidence="12" id="KW-1185">Reference proteome</keyword>
<feature type="binding site" evidence="7">
    <location>
        <position position="355"/>
    </location>
    <ligand>
        <name>Mg(2+)</name>
        <dbReference type="ChEBI" id="CHEBI:18420"/>
        <label>1</label>
    </ligand>
</feature>
<evidence type="ECO:0000313" key="12">
    <source>
        <dbReference type="Proteomes" id="UP000504618"/>
    </source>
</evidence>
<evidence type="ECO:0000256" key="5">
    <source>
        <dbReference type="ARBA" id="ARBA00022842"/>
    </source>
</evidence>
<gene>
    <name evidence="13" type="primary">LOC112468720</name>
</gene>
<dbReference type="GO" id="GO:0006284">
    <property type="term" value="P:base-excision repair"/>
    <property type="evidence" value="ECO:0007669"/>
    <property type="project" value="TreeGrafter"/>
</dbReference>
<evidence type="ECO:0000256" key="2">
    <source>
        <dbReference type="ARBA" id="ARBA00007092"/>
    </source>
</evidence>
<feature type="site" description="Transition state stabilizer" evidence="8">
    <location>
        <position position="259"/>
    </location>
</feature>
<dbReference type="EC" id="3.1.-.-" evidence="9"/>
<comment type="catalytic activity">
    <reaction evidence="1">
        <text>Exonucleolytic cleavage in the 3'- to 5'-direction to yield nucleoside 5'-phosphates.</text>
        <dbReference type="EC" id="3.1.11.2"/>
    </reaction>
</comment>
<keyword evidence="9" id="KW-0234">DNA repair</keyword>
<feature type="binding site" evidence="7">
    <location>
        <position position="259"/>
    </location>
    <ligand>
        <name>Mg(2+)</name>
        <dbReference type="ChEBI" id="CHEBI:18420"/>
        <label>1</label>
    </ligand>
</feature>
<proteinExistence type="inferred from homology"/>
<dbReference type="GO" id="GO:0005634">
    <property type="term" value="C:nucleus"/>
    <property type="evidence" value="ECO:0007669"/>
    <property type="project" value="TreeGrafter"/>
</dbReference>
<feature type="active site" description="Proton donor/acceptor" evidence="6">
    <location>
        <position position="257"/>
    </location>
</feature>
<dbReference type="RefSeq" id="XP_024893799.1">
    <property type="nucleotide sequence ID" value="XM_025038031.1"/>
</dbReference>
<keyword evidence="5 7" id="KW-0460">Magnesium</keyword>
<evidence type="ECO:0000256" key="7">
    <source>
        <dbReference type="PIRSR" id="PIRSR604808-2"/>
    </source>
</evidence>
<sequence>MALNFKLWRLSRVVASLPVTRTGIIQYSLFAKSRVSACHESVLIKQRLILPKLNLRLKTDSKGLKSADKGDSSTAKKAKNEPKQMLNKTDTNLDEIDFGCTKLNEEGKKYNLKICTWNVSGVRAVIKKHGADYIVKEDPDIIALQETKCDKDKMPDEVKLSGYHHYFLDSKKSGYCGVALFSKEKPISVKYGLNDSTFDSEGRMITAEFPEFFVINVYVPNAGQKLVTLPKRLEWNKAFKKWIEELDQKKPVIICGDMNVAHQEIDLKNPKTNTKNAGFTKEERDDMTDFLAAGFVDTFRLLYPETEGAYTFWSYFANSRGKDIGWRLDYFLISERIKNKVCDNIIRKQVYGSDHCPVILYINL</sequence>
<dbReference type="SUPFAM" id="SSF56219">
    <property type="entry name" value="DNase I-like"/>
    <property type="match status" value="1"/>
</dbReference>
<dbReference type="CDD" id="cd09087">
    <property type="entry name" value="Ape1-like_AP-endo"/>
    <property type="match status" value="1"/>
</dbReference>
<comment type="cofactor">
    <cofactor evidence="7 9">
        <name>Mg(2+)</name>
        <dbReference type="ChEBI" id="CHEBI:18420"/>
    </cofactor>
    <cofactor evidence="7 9">
        <name>Mn(2+)</name>
        <dbReference type="ChEBI" id="CHEBI:29035"/>
    </cofactor>
    <text evidence="7 9">Probably binds two magnesium or manganese ions per subunit.</text>
</comment>
<feature type="domain" description="Endonuclease/exonuclease/phosphatase" evidence="11">
    <location>
        <begin position="115"/>
        <end position="355"/>
    </location>
</feature>
<evidence type="ECO:0000256" key="3">
    <source>
        <dbReference type="ARBA" id="ARBA00022723"/>
    </source>
</evidence>
<dbReference type="PANTHER" id="PTHR22748">
    <property type="entry name" value="AP ENDONUCLEASE"/>
    <property type="match status" value="1"/>
</dbReference>
<feature type="active site" evidence="6">
    <location>
        <position position="218"/>
    </location>
</feature>
<evidence type="ECO:0000256" key="8">
    <source>
        <dbReference type="PIRSR" id="PIRSR604808-3"/>
    </source>
</evidence>
<feature type="compositionally biased region" description="Basic and acidic residues" evidence="10">
    <location>
        <begin position="62"/>
        <end position="71"/>
    </location>
</feature>
<dbReference type="Pfam" id="PF03372">
    <property type="entry name" value="Exo_endo_phos"/>
    <property type="match status" value="1"/>
</dbReference>
<evidence type="ECO:0000313" key="13">
    <source>
        <dbReference type="RefSeq" id="XP_024893799.1"/>
    </source>
</evidence>
<dbReference type="GeneID" id="112468720"/>
<dbReference type="GO" id="GO:0008311">
    <property type="term" value="F:double-stranded DNA 3'-5' DNA exonuclease activity"/>
    <property type="evidence" value="ECO:0007669"/>
    <property type="project" value="UniProtKB-EC"/>
</dbReference>
<feature type="site" description="Interaction with DNA substrate" evidence="8">
    <location>
        <position position="355"/>
    </location>
</feature>
<dbReference type="GO" id="GO:0008081">
    <property type="term" value="F:phosphoric diester hydrolase activity"/>
    <property type="evidence" value="ECO:0007669"/>
    <property type="project" value="TreeGrafter"/>
</dbReference>
<organism evidence="12 13">
    <name type="scientific">Temnothorax curvispinosus</name>
    <dbReference type="NCBI Taxonomy" id="300111"/>
    <lineage>
        <taxon>Eukaryota</taxon>
        <taxon>Metazoa</taxon>
        <taxon>Ecdysozoa</taxon>
        <taxon>Arthropoda</taxon>
        <taxon>Hexapoda</taxon>
        <taxon>Insecta</taxon>
        <taxon>Pterygota</taxon>
        <taxon>Neoptera</taxon>
        <taxon>Endopterygota</taxon>
        <taxon>Hymenoptera</taxon>
        <taxon>Apocrita</taxon>
        <taxon>Aculeata</taxon>
        <taxon>Formicoidea</taxon>
        <taxon>Formicidae</taxon>
        <taxon>Myrmicinae</taxon>
        <taxon>Temnothorax</taxon>
    </lineage>
</organism>
<reference evidence="13" key="1">
    <citation type="submission" date="2025-08" db="UniProtKB">
        <authorList>
            <consortium name="RefSeq"/>
        </authorList>
    </citation>
    <scope>IDENTIFICATION</scope>
    <source>
        <tissue evidence="13">Whole body</tissue>
    </source>
</reference>
<keyword evidence="4" id="KW-0378">Hydrolase</keyword>